<keyword evidence="1 2" id="KW-0378">Hydrolase</keyword>
<dbReference type="Pfam" id="PF00702">
    <property type="entry name" value="Hydrolase"/>
    <property type="match status" value="1"/>
</dbReference>
<dbReference type="SUPFAM" id="SSF56784">
    <property type="entry name" value="HAD-like"/>
    <property type="match status" value="1"/>
</dbReference>
<dbReference type="SFLD" id="SFLDS00003">
    <property type="entry name" value="Haloacid_Dehalogenase"/>
    <property type="match status" value="1"/>
</dbReference>
<protein>
    <submittedName>
        <fullName evidence="2">(S)-2-haloacid dehalogenase 4A</fullName>
        <ecNumber evidence="2">3.8.1.2</ecNumber>
    </submittedName>
</protein>
<dbReference type="NCBIfam" id="TIGR01493">
    <property type="entry name" value="HAD-SF-IA-v2"/>
    <property type="match status" value="1"/>
</dbReference>
<dbReference type="PRINTS" id="PR00413">
    <property type="entry name" value="HADHALOGNASE"/>
</dbReference>
<reference evidence="2 3" key="1">
    <citation type="submission" date="2021-03" db="EMBL/GenBank/DDBJ databases">
        <authorList>
            <person name="Peeters C."/>
        </authorList>
    </citation>
    <scope>NUCLEOTIDE SEQUENCE [LARGE SCALE GENOMIC DNA]</scope>
    <source>
        <strain evidence="2 3">LMG 26411</strain>
    </source>
</reference>
<accession>A0ABN7Q8K8</accession>
<dbReference type="InterPro" id="IPR051540">
    <property type="entry name" value="S-2-haloacid_dehalogenase"/>
</dbReference>
<proteinExistence type="predicted"/>
<dbReference type="InterPro" id="IPR023214">
    <property type="entry name" value="HAD_sf"/>
</dbReference>
<organism evidence="2 3">
    <name type="scientific">Cupriavidus numazuensis</name>
    <dbReference type="NCBI Taxonomy" id="221992"/>
    <lineage>
        <taxon>Bacteria</taxon>
        <taxon>Pseudomonadati</taxon>
        <taxon>Pseudomonadota</taxon>
        <taxon>Betaproteobacteria</taxon>
        <taxon>Burkholderiales</taxon>
        <taxon>Burkholderiaceae</taxon>
        <taxon>Cupriavidus</taxon>
    </lineage>
</organism>
<gene>
    <name evidence="2" type="primary">hdl IVa_1</name>
    <name evidence="2" type="ORF">LMG26411_04701</name>
</gene>
<dbReference type="InterPro" id="IPR036412">
    <property type="entry name" value="HAD-like_sf"/>
</dbReference>
<dbReference type="InterPro" id="IPR006328">
    <property type="entry name" value="2-HAD"/>
</dbReference>
<evidence type="ECO:0000313" key="2">
    <source>
        <dbReference type="EMBL" id="CAG2154731.1"/>
    </source>
</evidence>
<dbReference type="RefSeq" id="WP_211955659.1">
    <property type="nucleotide sequence ID" value="NZ_CAJPVI010000031.1"/>
</dbReference>
<dbReference type="InterPro" id="IPR006439">
    <property type="entry name" value="HAD-SF_hydro_IA"/>
</dbReference>
<dbReference type="PANTHER" id="PTHR43316:SF3">
    <property type="entry name" value="HALOACID DEHALOGENASE, TYPE II (AFU_ORTHOLOGUE AFUA_2G07750)-RELATED"/>
    <property type="match status" value="1"/>
</dbReference>
<sequence length="235" mass="26201">MQEIKALVFDVFGTVVDWRTSIAKEAETFLGQQGISGDGYKFADDWRNLYQPAMQACRSGERPYTRLDDLHRENLDKVLKAWDIQNVSEEKRQHLNHAWRRLQPWADSVSGLHRLKTKYIIGTLSNGNIALMVGLAKWGGLPWDAILGADVSGAYKPEPASYIETAKVLGLAPQEVALVAAHNDDLLAARACGLRTMFVTRPTEHGPEQKIDLEPEADWDVCANSLEELADKLGC</sequence>
<dbReference type="EC" id="3.8.1.2" evidence="2"/>
<comment type="caution">
    <text evidence="2">The sequence shown here is derived from an EMBL/GenBank/DDBJ whole genome shotgun (WGS) entry which is preliminary data.</text>
</comment>
<dbReference type="Proteomes" id="UP000672657">
    <property type="component" value="Unassembled WGS sequence"/>
</dbReference>
<dbReference type="SFLD" id="SFLDG01129">
    <property type="entry name" value="C1.5:_HAD__Beta-PGM__Phosphata"/>
    <property type="match status" value="1"/>
</dbReference>
<dbReference type="EMBL" id="CAJPVI010000031">
    <property type="protein sequence ID" value="CAG2154731.1"/>
    <property type="molecule type" value="Genomic_DNA"/>
</dbReference>
<keyword evidence="3" id="KW-1185">Reference proteome</keyword>
<evidence type="ECO:0000256" key="1">
    <source>
        <dbReference type="ARBA" id="ARBA00022801"/>
    </source>
</evidence>
<dbReference type="GO" id="GO:0018784">
    <property type="term" value="F:(S)-2-haloacid dehalogenase activity"/>
    <property type="evidence" value="ECO:0007669"/>
    <property type="project" value="UniProtKB-EC"/>
</dbReference>
<dbReference type="Gene3D" id="3.40.50.1000">
    <property type="entry name" value="HAD superfamily/HAD-like"/>
    <property type="match status" value="1"/>
</dbReference>
<dbReference type="PANTHER" id="PTHR43316">
    <property type="entry name" value="HYDROLASE, HALOACID DELAHOGENASE-RELATED"/>
    <property type="match status" value="1"/>
</dbReference>
<dbReference type="CDD" id="cd02588">
    <property type="entry name" value="HAD_L2-DEX"/>
    <property type="match status" value="1"/>
</dbReference>
<dbReference type="Gene3D" id="1.10.150.750">
    <property type="match status" value="1"/>
</dbReference>
<dbReference type="NCBIfam" id="TIGR01428">
    <property type="entry name" value="HAD_type_II"/>
    <property type="match status" value="1"/>
</dbReference>
<evidence type="ECO:0000313" key="3">
    <source>
        <dbReference type="Proteomes" id="UP000672657"/>
    </source>
</evidence>
<name>A0ABN7Q8K8_9BURK</name>